<name>A0ACC2I9C8_9PLEO</name>
<gene>
    <name evidence="1" type="ORF">OPT61_g5741</name>
</gene>
<sequence>MSGFNPDRWNDPTPAMKEHIEAFSTHCNRSGRDNVQGDPRFCPGVEDGGVKRVNYECREHRGLEYCPMGAHDVTIDRGDTWRYAPNTGTSIGSSNNRLVNRHNINLSNAWRLNPHRYEGDPSLRSTQRRAALADDFIENPNERFGAAYWRDPLPWGTARPGGPLMTPREEPGYRRDMLNRMSGYR</sequence>
<dbReference type="Proteomes" id="UP001153331">
    <property type="component" value="Unassembled WGS sequence"/>
</dbReference>
<keyword evidence="2" id="KW-1185">Reference proteome</keyword>
<proteinExistence type="predicted"/>
<comment type="caution">
    <text evidence="1">The sequence shown here is derived from an EMBL/GenBank/DDBJ whole genome shotgun (WGS) entry which is preliminary data.</text>
</comment>
<dbReference type="EMBL" id="JAPHNI010000379">
    <property type="protein sequence ID" value="KAJ8111741.1"/>
    <property type="molecule type" value="Genomic_DNA"/>
</dbReference>
<accession>A0ACC2I9C8</accession>
<evidence type="ECO:0000313" key="1">
    <source>
        <dbReference type="EMBL" id="KAJ8111741.1"/>
    </source>
</evidence>
<protein>
    <submittedName>
        <fullName evidence="1">Uncharacterized protein</fullName>
    </submittedName>
</protein>
<reference evidence="1" key="1">
    <citation type="submission" date="2022-11" db="EMBL/GenBank/DDBJ databases">
        <title>Genome Sequence of Boeremia exigua.</title>
        <authorList>
            <person name="Buettner E."/>
        </authorList>
    </citation>
    <scope>NUCLEOTIDE SEQUENCE</scope>
    <source>
        <strain evidence="1">CU02</strain>
    </source>
</reference>
<organism evidence="1 2">
    <name type="scientific">Boeremia exigua</name>
    <dbReference type="NCBI Taxonomy" id="749465"/>
    <lineage>
        <taxon>Eukaryota</taxon>
        <taxon>Fungi</taxon>
        <taxon>Dikarya</taxon>
        <taxon>Ascomycota</taxon>
        <taxon>Pezizomycotina</taxon>
        <taxon>Dothideomycetes</taxon>
        <taxon>Pleosporomycetidae</taxon>
        <taxon>Pleosporales</taxon>
        <taxon>Pleosporineae</taxon>
        <taxon>Didymellaceae</taxon>
        <taxon>Boeremia</taxon>
    </lineage>
</organism>
<evidence type="ECO:0000313" key="2">
    <source>
        <dbReference type="Proteomes" id="UP001153331"/>
    </source>
</evidence>